<dbReference type="Gene3D" id="3.30.160.250">
    <property type="match status" value="1"/>
</dbReference>
<dbReference type="PANTHER" id="PTHR34504">
    <property type="entry name" value="ANTITOXIN HICB"/>
    <property type="match status" value="1"/>
</dbReference>
<name>A0A927WNN1_SELRU</name>
<feature type="domain" description="HicB-like antitoxin of toxin-antitoxin system" evidence="1">
    <location>
        <begin position="5"/>
        <end position="104"/>
    </location>
</feature>
<dbReference type="InterPro" id="IPR031807">
    <property type="entry name" value="HicB-like"/>
</dbReference>
<evidence type="ECO:0000313" key="3">
    <source>
        <dbReference type="Proteomes" id="UP000761380"/>
    </source>
</evidence>
<protein>
    <submittedName>
        <fullName evidence="2">Type II toxin-antitoxin system HicB family antitoxin</fullName>
    </submittedName>
</protein>
<proteinExistence type="predicted"/>
<organism evidence="2 3">
    <name type="scientific">Selenomonas ruminantium</name>
    <dbReference type="NCBI Taxonomy" id="971"/>
    <lineage>
        <taxon>Bacteria</taxon>
        <taxon>Bacillati</taxon>
        <taxon>Bacillota</taxon>
        <taxon>Negativicutes</taxon>
        <taxon>Selenomonadales</taxon>
        <taxon>Selenomonadaceae</taxon>
        <taxon>Selenomonas</taxon>
    </lineage>
</organism>
<evidence type="ECO:0000259" key="1">
    <source>
        <dbReference type="Pfam" id="PF15919"/>
    </source>
</evidence>
<evidence type="ECO:0000313" key="2">
    <source>
        <dbReference type="EMBL" id="MBE6093055.1"/>
    </source>
</evidence>
<reference evidence="2" key="1">
    <citation type="submission" date="2019-04" db="EMBL/GenBank/DDBJ databases">
        <title>Evolution of Biomass-Degrading Anaerobic Consortia Revealed by Metagenomics.</title>
        <authorList>
            <person name="Peng X."/>
        </authorList>
    </citation>
    <scope>NUCLEOTIDE SEQUENCE</scope>
    <source>
        <strain evidence="2">SIG240</strain>
    </source>
</reference>
<dbReference type="EMBL" id="SVBY01000053">
    <property type="protein sequence ID" value="MBE6093055.1"/>
    <property type="molecule type" value="Genomic_DNA"/>
</dbReference>
<comment type="caution">
    <text evidence="2">The sequence shown here is derived from an EMBL/GenBank/DDBJ whole genome shotgun (WGS) entry which is preliminary data.</text>
</comment>
<dbReference type="InterPro" id="IPR035069">
    <property type="entry name" value="TTHA1013/TTHA0281-like"/>
</dbReference>
<accession>A0A927WNN1</accession>
<dbReference type="AlphaFoldDB" id="A0A927WNN1"/>
<sequence length="132" mass="14946">MKYVYPAIITYDGEAYLVDFPDLPDCFTDGQTPEEALENAADALNLFLWHYEKNKRFIPVATSITSLKAPESGFISMIKADTLAYARQNDKRAVRKNLSIPQWLNTLAVENNINFSNVLQKALMQELNVTAK</sequence>
<gene>
    <name evidence="2" type="ORF">E7201_07840</name>
</gene>
<dbReference type="Pfam" id="PF15919">
    <property type="entry name" value="HicB_lk_antitox"/>
    <property type="match status" value="1"/>
</dbReference>
<dbReference type="SUPFAM" id="SSF143100">
    <property type="entry name" value="TTHA1013/TTHA0281-like"/>
    <property type="match status" value="1"/>
</dbReference>
<dbReference type="InterPro" id="IPR051404">
    <property type="entry name" value="TA_system_antitoxin"/>
</dbReference>
<dbReference type="PANTHER" id="PTHR34504:SF4">
    <property type="entry name" value="ANTITOXIN HICB"/>
    <property type="match status" value="1"/>
</dbReference>
<dbReference type="Proteomes" id="UP000761380">
    <property type="component" value="Unassembled WGS sequence"/>
</dbReference>